<evidence type="ECO:0000313" key="1">
    <source>
        <dbReference type="EMBL" id="KAI9906287.1"/>
    </source>
</evidence>
<gene>
    <name evidence="1" type="ORF">PsorP6_016487</name>
</gene>
<sequence length="65" mass="7033">MDTEDLSVDIDSINGSWRLTSKAGSGDYVKRGSRRTSGPCNAYYALEAADGDSGNNTTFILNKRL</sequence>
<accession>A0ACC0VIX7</accession>
<proteinExistence type="predicted"/>
<keyword evidence="2" id="KW-1185">Reference proteome</keyword>
<dbReference type="EMBL" id="CM047587">
    <property type="protein sequence ID" value="KAI9906287.1"/>
    <property type="molecule type" value="Genomic_DNA"/>
</dbReference>
<reference evidence="1 2" key="1">
    <citation type="journal article" date="2022" name="bioRxiv">
        <title>The genome of the oomycete Peronosclerospora sorghi, a cosmopolitan pathogen of maize and sorghum, is inflated with dispersed pseudogenes.</title>
        <authorList>
            <person name="Fletcher K."/>
            <person name="Martin F."/>
            <person name="Isakeit T."/>
            <person name="Cavanaugh K."/>
            <person name="Magill C."/>
            <person name="Michelmore R."/>
        </authorList>
    </citation>
    <scope>NUCLEOTIDE SEQUENCE [LARGE SCALE GENOMIC DNA]</scope>
    <source>
        <strain evidence="1">P6</strain>
    </source>
</reference>
<dbReference type="Proteomes" id="UP001163321">
    <property type="component" value="Chromosome 8"/>
</dbReference>
<name>A0ACC0VIX7_9STRA</name>
<comment type="caution">
    <text evidence="1">The sequence shown here is derived from an EMBL/GenBank/DDBJ whole genome shotgun (WGS) entry which is preliminary data.</text>
</comment>
<organism evidence="1 2">
    <name type="scientific">Peronosclerospora sorghi</name>
    <dbReference type="NCBI Taxonomy" id="230839"/>
    <lineage>
        <taxon>Eukaryota</taxon>
        <taxon>Sar</taxon>
        <taxon>Stramenopiles</taxon>
        <taxon>Oomycota</taxon>
        <taxon>Peronosporomycetes</taxon>
        <taxon>Peronosporales</taxon>
        <taxon>Peronosporaceae</taxon>
        <taxon>Peronosclerospora</taxon>
    </lineage>
</organism>
<evidence type="ECO:0000313" key="2">
    <source>
        <dbReference type="Proteomes" id="UP001163321"/>
    </source>
</evidence>
<protein>
    <submittedName>
        <fullName evidence="1">Uncharacterized protein</fullName>
    </submittedName>
</protein>